<reference evidence="1 2" key="1">
    <citation type="submission" date="2015-08" db="EMBL/GenBank/DDBJ databases">
        <authorList>
            <person name="Babu N.S."/>
            <person name="Beckwith C.J."/>
            <person name="Beseler K.G."/>
            <person name="Brison A."/>
            <person name="Carone J.V."/>
            <person name="Caskin T.P."/>
            <person name="Diamond M."/>
            <person name="Durham M.E."/>
            <person name="Foxe J.M."/>
            <person name="Go M."/>
            <person name="Henderson B.A."/>
            <person name="Jones I.B."/>
            <person name="McGettigan J.A."/>
            <person name="Micheletti S.J."/>
            <person name="Nasrallah M.E."/>
            <person name="Ortiz D."/>
            <person name="Piller C.R."/>
            <person name="Privatt S.R."/>
            <person name="Schneider S.L."/>
            <person name="Sharp S."/>
            <person name="Smith T.C."/>
            <person name="Stanton J.D."/>
            <person name="Ullery H.E."/>
            <person name="Wilson R.J."/>
            <person name="Serrano M.G."/>
            <person name="Buck G."/>
            <person name="Lee V."/>
            <person name="Wang Y."/>
            <person name="Carvalho R."/>
            <person name="Voegtly L."/>
            <person name="Shi R."/>
            <person name="Duckworth R."/>
            <person name="Johnson A."/>
            <person name="Loviza R."/>
            <person name="Walstead R."/>
            <person name="Shah Z."/>
            <person name="Kiflezghi M."/>
            <person name="Wade K."/>
            <person name="Ball S.L."/>
            <person name="Bradley K.W."/>
            <person name="Asai D.J."/>
            <person name="Bowman C.A."/>
            <person name="Russell D.A."/>
            <person name="Pope W.H."/>
            <person name="Jacobs-Sera D."/>
            <person name="Hendrix R.W."/>
            <person name="Hatfull G.F."/>
        </authorList>
    </citation>
    <scope>NUCLEOTIDE SEQUENCE [LARGE SCALE GENOMIC DNA]</scope>
    <source>
        <strain evidence="1 2">PUDD_83A45</strain>
    </source>
</reference>
<evidence type="ECO:0000313" key="1">
    <source>
        <dbReference type="EMBL" id="AKV58962.1"/>
    </source>
</evidence>
<keyword evidence="2" id="KW-1185">Reference proteome</keyword>
<dbReference type="Pfam" id="PF00702">
    <property type="entry name" value="Hydrolase"/>
    <property type="match status" value="1"/>
</dbReference>
<dbReference type="RefSeq" id="WP_052205225.1">
    <property type="nucleotide sequence ID" value="NZ_BAAAGW010000017.1"/>
</dbReference>
<dbReference type="PATRIC" id="fig|156976.3.peg.1410"/>
<organism evidence="1 2">
    <name type="scientific">Corynebacterium riegelii</name>
    <dbReference type="NCBI Taxonomy" id="156976"/>
    <lineage>
        <taxon>Bacteria</taxon>
        <taxon>Bacillati</taxon>
        <taxon>Actinomycetota</taxon>
        <taxon>Actinomycetes</taxon>
        <taxon>Mycobacteriales</taxon>
        <taxon>Corynebacteriaceae</taxon>
        <taxon>Corynebacterium</taxon>
    </lineage>
</organism>
<proteinExistence type="predicted"/>
<dbReference type="InterPro" id="IPR036412">
    <property type="entry name" value="HAD-like_sf"/>
</dbReference>
<gene>
    <name evidence="1" type="ORF">AK829_07070</name>
</gene>
<keyword evidence="1" id="KW-0378">Hydrolase</keyword>
<dbReference type="PANTHER" id="PTHR43611:SF3">
    <property type="entry name" value="FLAVIN MONONUCLEOTIDE HYDROLASE 1, CHLOROPLATIC"/>
    <property type="match status" value="1"/>
</dbReference>
<dbReference type="Proteomes" id="UP000060016">
    <property type="component" value="Chromosome"/>
</dbReference>
<dbReference type="PANTHER" id="PTHR43611">
    <property type="entry name" value="ALPHA-D-GLUCOSE 1-PHOSPHATE PHOSPHATASE"/>
    <property type="match status" value="1"/>
</dbReference>
<sequence>MQALILDYAGVLDGDAEEQRRWRELIAAVRAKGVPTAILSNEEAGSEMAEKIREWEFRGDVDAVILSGEIGVEKPERAAFQAAVDALDVVINDAVMVDNDILIVRAAVEYGMIGLLHTAFERTAVEVQTLFGVEGEF</sequence>
<protein>
    <submittedName>
        <fullName evidence="1">HAD family hydrolase</fullName>
    </submittedName>
</protein>
<dbReference type="KEGG" id="crie:AK829_07070"/>
<dbReference type="SUPFAM" id="SSF56784">
    <property type="entry name" value="HAD-like"/>
    <property type="match status" value="1"/>
</dbReference>
<dbReference type="InterPro" id="IPR023214">
    <property type="entry name" value="HAD_sf"/>
</dbReference>
<dbReference type="GO" id="GO:0016787">
    <property type="term" value="F:hydrolase activity"/>
    <property type="evidence" value="ECO:0007669"/>
    <property type="project" value="UniProtKB-KW"/>
</dbReference>
<evidence type="ECO:0000313" key="2">
    <source>
        <dbReference type="Proteomes" id="UP000060016"/>
    </source>
</evidence>
<dbReference type="Gene3D" id="3.40.50.1000">
    <property type="entry name" value="HAD superfamily/HAD-like"/>
    <property type="match status" value="1"/>
</dbReference>
<dbReference type="EMBL" id="CP012342">
    <property type="protein sequence ID" value="AKV58962.1"/>
    <property type="molecule type" value="Genomic_DNA"/>
</dbReference>
<accession>A0A0K1RBZ9</accession>
<dbReference type="AlphaFoldDB" id="A0A0K1RBZ9"/>
<name>A0A0K1RBZ9_9CORY</name>
<dbReference type="STRING" id="156976.AK829_07070"/>